<evidence type="ECO:0000259" key="4">
    <source>
        <dbReference type="PROSITE" id="PS51898"/>
    </source>
</evidence>
<evidence type="ECO:0000313" key="5">
    <source>
        <dbReference type="EMBL" id="MBB6399698.1"/>
    </source>
</evidence>
<dbReference type="PROSITE" id="PS51898">
    <property type="entry name" value="TYR_RECOMBINASE"/>
    <property type="match status" value="1"/>
</dbReference>
<dbReference type="InterPro" id="IPR002104">
    <property type="entry name" value="Integrase_catalytic"/>
</dbReference>
<dbReference type="SUPFAM" id="SSF56349">
    <property type="entry name" value="DNA breaking-rejoining enzymes"/>
    <property type="match status" value="1"/>
</dbReference>
<dbReference type="Pfam" id="PF00589">
    <property type="entry name" value="Phage_integrase"/>
    <property type="match status" value="1"/>
</dbReference>
<dbReference type="EMBL" id="JACHMQ010000001">
    <property type="protein sequence ID" value="MBB6399698.1"/>
    <property type="molecule type" value="Genomic_DNA"/>
</dbReference>
<sequence>MKRIKDRDKNSGRKTRIVLSELKTAKSRRTLVLTPEIMSKLRVLHADQAKARLALGEAWQDHGLIFPSEVGTPTDPDNFSHTFSKLTQRAGLGHWHPHELRHSGASLMLAQGTPLHVVSEILGHAGIAITKDTYGHLIVDDKRAAAEAMSGALFGG</sequence>
<dbReference type="AlphaFoldDB" id="A0A7X0G5B4"/>
<comment type="caution">
    <text evidence="5">The sequence shown here is derived from an EMBL/GenBank/DDBJ whole genome shotgun (WGS) entry which is preliminary data.</text>
</comment>
<organism evidence="5 6">
    <name type="scientific">Actinomadura coerulea</name>
    <dbReference type="NCBI Taxonomy" id="46159"/>
    <lineage>
        <taxon>Bacteria</taxon>
        <taxon>Bacillati</taxon>
        <taxon>Actinomycetota</taxon>
        <taxon>Actinomycetes</taxon>
        <taxon>Streptosporangiales</taxon>
        <taxon>Thermomonosporaceae</taxon>
        <taxon>Actinomadura</taxon>
    </lineage>
</organism>
<protein>
    <submittedName>
        <fullName evidence="5">Integrase</fullName>
    </submittedName>
</protein>
<evidence type="ECO:0000256" key="3">
    <source>
        <dbReference type="ARBA" id="ARBA00023172"/>
    </source>
</evidence>
<dbReference type="Proteomes" id="UP000546324">
    <property type="component" value="Unassembled WGS sequence"/>
</dbReference>
<dbReference type="InterPro" id="IPR050090">
    <property type="entry name" value="Tyrosine_recombinase_XerCD"/>
</dbReference>
<reference evidence="5 6" key="1">
    <citation type="submission" date="2020-08" db="EMBL/GenBank/DDBJ databases">
        <title>Sequencing the genomes of 1000 actinobacteria strains.</title>
        <authorList>
            <person name="Klenk H.-P."/>
        </authorList>
    </citation>
    <scope>NUCLEOTIDE SEQUENCE [LARGE SCALE GENOMIC DNA]</scope>
    <source>
        <strain evidence="5 6">DSM 43675</strain>
    </source>
</reference>
<dbReference type="RefSeq" id="WP_185031703.1">
    <property type="nucleotide sequence ID" value="NZ_JACHMQ010000001.1"/>
</dbReference>
<dbReference type="GO" id="GO:0003677">
    <property type="term" value="F:DNA binding"/>
    <property type="evidence" value="ECO:0007669"/>
    <property type="project" value="UniProtKB-KW"/>
</dbReference>
<evidence type="ECO:0000313" key="6">
    <source>
        <dbReference type="Proteomes" id="UP000546324"/>
    </source>
</evidence>
<comment type="similarity">
    <text evidence="1">Belongs to the 'phage' integrase family.</text>
</comment>
<feature type="domain" description="Tyr recombinase" evidence="4">
    <location>
        <begin position="1"/>
        <end position="147"/>
    </location>
</feature>
<proteinExistence type="inferred from homology"/>
<accession>A0A7X0G5B4</accession>
<dbReference type="Gene3D" id="1.10.443.10">
    <property type="entry name" value="Intergrase catalytic core"/>
    <property type="match status" value="1"/>
</dbReference>
<name>A0A7X0G5B4_9ACTN</name>
<keyword evidence="3" id="KW-0233">DNA recombination</keyword>
<gene>
    <name evidence="5" type="ORF">BKA00_006612</name>
</gene>
<dbReference type="PANTHER" id="PTHR30349:SF41">
    <property type="entry name" value="INTEGRASE_RECOMBINASE PROTEIN MJ0367-RELATED"/>
    <property type="match status" value="1"/>
</dbReference>
<keyword evidence="2" id="KW-0238">DNA-binding</keyword>
<dbReference type="InterPro" id="IPR013762">
    <property type="entry name" value="Integrase-like_cat_sf"/>
</dbReference>
<dbReference type="GO" id="GO:0015074">
    <property type="term" value="P:DNA integration"/>
    <property type="evidence" value="ECO:0007669"/>
    <property type="project" value="InterPro"/>
</dbReference>
<keyword evidence="6" id="KW-1185">Reference proteome</keyword>
<dbReference type="GO" id="GO:0006310">
    <property type="term" value="P:DNA recombination"/>
    <property type="evidence" value="ECO:0007669"/>
    <property type="project" value="UniProtKB-KW"/>
</dbReference>
<evidence type="ECO:0000256" key="1">
    <source>
        <dbReference type="ARBA" id="ARBA00008857"/>
    </source>
</evidence>
<dbReference type="InterPro" id="IPR011010">
    <property type="entry name" value="DNA_brk_join_enz"/>
</dbReference>
<evidence type="ECO:0000256" key="2">
    <source>
        <dbReference type="ARBA" id="ARBA00023125"/>
    </source>
</evidence>
<dbReference type="PANTHER" id="PTHR30349">
    <property type="entry name" value="PHAGE INTEGRASE-RELATED"/>
    <property type="match status" value="1"/>
</dbReference>